<dbReference type="Pfam" id="PF17667">
    <property type="entry name" value="Pkinase_fungal"/>
    <property type="match status" value="1"/>
</dbReference>
<evidence type="ECO:0000259" key="2">
    <source>
        <dbReference type="Pfam" id="PF17667"/>
    </source>
</evidence>
<evidence type="ECO:0000256" key="1">
    <source>
        <dbReference type="SAM" id="MobiDB-lite"/>
    </source>
</evidence>
<dbReference type="InParanoid" id="A0A0C2ZM62"/>
<dbReference type="InterPro" id="IPR040976">
    <property type="entry name" value="Pkinase_fungal"/>
</dbReference>
<feature type="domain" description="Fungal-type protein kinase" evidence="2">
    <location>
        <begin position="133"/>
        <end position="175"/>
    </location>
</feature>
<dbReference type="AlphaFoldDB" id="A0A0C2ZM62"/>
<proteinExistence type="predicted"/>
<gene>
    <name evidence="3" type="ORF">SCLCIDRAFT_119164</name>
</gene>
<accession>A0A0C2ZM62</accession>
<feature type="region of interest" description="Disordered" evidence="1">
    <location>
        <begin position="42"/>
        <end position="67"/>
    </location>
</feature>
<feature type="non-terminal residue" evidence="3">
    <location>
        <position position="1"/>
    </location>
</feature>
<dbReference type="OrthoDB" id="5584477at2759"/>
<organism evidence="3 4">
    <name type="scientific">Scleroderma citrinum Foug A</name>
    <dbReference type="NCBI Taxonomy" id="1036808"/>
    <lineage>
        <taxon>Eukaryota</taxon>
        <taxon>Fungi</taxon>
        <taxon>Dikarya</taxon>
        <taxon>Basidiomycota</taxon>
        <taxon>Agaricomycotina</taxon>
        <taxon>Agaricomycetes</taxon>
        <taxon>Agaricomycetidae</taxon>
        <taxon>Boletales</taxon>
        <taxon>Sclerodermatineae</taxon>
        <taxon>Sclerodermataceae</taxon>
        <taxon>Scleroderma</taxon>
    </lineage>
</organism>
<dbReference type="EMBL" id="KN822041">
    <property type="protein sequence ID" value="KIM62648.1"/>
    <property type="molecule type" value="Genomic_DNA"/>
</dbReference>
<dbReference type="HOGENOM" id="CLU_1163566_0_0_1"/>
<dbReference type="Proteomes" id="UP000053989">
    <property type="component" value="Unassembled WGS sequence"/>
</dbReference>
<reference evidence="4" key="2">
    <citation type="submission" date="2015-01" db="EMBL/GenBank/DDBJ databases">
        <title>Evolutionary Origins and Diversification of the Mycorrhizal Mutualists.</title>
        <authorList>
            <consortium name="DOE Joint Genome Institute"/>
            <consortium name="Mycorrhizal Genomics Consortium"/>
            <person name="Kohler A."/>
            <person name="Kuo A."/>
            <person name="Nagy L.G."/>
            <person name="Floudas D."/>
            <person name="Copeland A."/>
            <person name="Barry K.W."/>
            <person name="Cichocki N."/>
            <person name="Veneault-Fourrey C."/>
            <person name="LaButti K."/>
            <person name="Lindquist E.A."/>
            <person name="Lipzen A."/>
            <person name="Lundell T."/>
            <person name="Morin E."/>
            <person name="Murat C."/>
            <person name="Riley R."/>
            <person name="Ohm R."/>
            <person name="Sun H."/>
            <person name="Tunlid A."/>
            <person name="Henrissat B."/>
            <person name="Grigoriev I.V."/>
            <person name="Hibbett D.S."/>
            <person name="Martin F."/>
        </authorList>
    </citation>
    <scope>NUCLEOTIDE SEQUENCE [LARGE SCALE GENOMIC DNA]</scope>
    <source>
        <strain evidence="4">Foug A</strain>
    </source>
</reference>
<sequence length="239" mass="26801">FMQNLSKVQGDLLCTRILTLKHRGLLVDWGYAAPISKVPCSATPNSETNQSLTGTTQSSLHGPPTLPIEIPDHKKENVESNDWVPVVPVPESEHTSTLSLVLVPELTNEEDIVLLMGSADPMNDPHHTIDTSPLYRTGTWSWMSAELVMAGIGQPVIHQSNHDLESLFYVLVGVCLLLDKPYKPKCNEHLTQCFNKYFNTFEPSVLKTITIQSNLTWMLFILQHISKYFQPIIPLLICL</sequence>
<reference evidence="3 4" key="1">
    <citation type="submission" date="2014-04" db="EMBL/GenBank/DDBJ databases">
        <authorList>
            <consortium name="DOE Joint Genome Institute"/>
            <person name="Kuo A."/>
            <person name="Kohler A."/>
            <person name="Nagy L.G."/>
            <person name="Floudas D."/>
            <person name="Copeland A."/>
            <person name="Barry K.W."/>
            <person name="Cichocki N."/>
            <person name="Veneault-Fourrey C."/>
            <person name="LaButti K."/>
            <person name="Lindquist E.A."/>
            <person name="Lipzen A."/>
            <person name="Lundell T."/>
            <person name="Morin E."/>
            <person name="Murat C."/>
            <person name="Sun H."/>
            <person name="Tunlid A."/>
            <person name="Henrissat B."/>
            <person name="Grigoriev I.V."/>
            <person name="Hibbett D.S."/>
            <person name="Martin F."/>
            <person name="Nordberg H.P."/>
            <person name="Cantor M.N."/>
            <person name="Hua S.X."/>
        </authorList>
    </citation>
    <scope>NUCLEOTIDE SEQUENCE [LARGE SCALE GENOMIC DNA]</scope>
    <source>
        <strain evidence="3 4">Foug A</strain>
    </source>
</reference>
<protein>
    <recommendedName>
        <fullName evidence="2">Fungal-type protein kinase domain-containing protein</fullName>
    </recommendedName>
</protein>
<keyword evidence="4" id="KW-1185">Reference proteome</keyword>
<name>A0A0C2ZM62_9AGAM</name>
<evidence type="ECO:0000313" key="4">
    <source>
        <dbReference type="Proteomes" id="UP000053989"/>
    </source>
</evidence>
<evidence type="ECO:0000313" key="3">
    <source>
        <dbReference type="EMBL" id="KIM62648.1"/>
    </source>
</evidence>
<feature type="compositionally biased region" description="Polar residues" evidence="1">
    <location>
        <begin position="42"/>
        <end position="60"/>
    </location>
</feature>